<feature type="compositionally biased region" description="Polar residues" evidence="2">
    <location>
        <begin position="141"/>
        <end position="151"/>
    </location>
</feature>
<keyword evidence="5" id="KW-1185">Reference proteome</keyword>
<organism evidence="4 5">
    <name type="scientific">Muribacter muris</name>
    <dbReference type="NCBI Taxonomy" id="67855"/>
    <lineage>
        <taxon>Bacteria</taxon>
        <taxon>Pseudomonadati</taxon>
        <taxon>Pseudomonadota</taxon>
        <taxon>Gammaproteobacteria</taxon>
        <taxon>Pasteurellales</taxon>
        <taxon>Pasteurellaceae</taxon>
        <taxon>Muribacter</taxon>
    </lineage>
</organism>
<dbReference type="AlphaFoldDB" id="A0A0J5P466"/>
<protein>
    <recommendedName>
        <fullName evidence="6">DUF2570 domain-containing protein</fullName>
    </recommendedName>
</protein>
<sequence>MLTHFISAAFGKSMIASVIVLFSVSSYLCYQNKSKEQQLITAGKELTLIKADNRQLANQLENAHIQIAQYQSQVKALHQNVLSKLQHAEERTNDILAELEKQQNWAKQPVPDRLGRLLKQRAGKHHQTQSADLPQRKSLPAAQSSSPQHQR</sequence>
<gene>
    <name evidence="4" type="ORF">RO21_11570</name>
</gene>
<keyword evidence="3" id="KW-0472">Membrane</keyword>
<feature type="compositionally biased region" description="Basic residues" evidence="2">
    <location>
        <begin position="118"/>
        <end position="127"/>
    </location>
</feature>
<evidence type="ECO:0000313" key="4">
    <source>
        <dbReference type="EMBL" id="KMK50475.1"/>
    </source>
</evidence>
<comment type="caution">
    <text evidence="4">The sequence shown here is derived from an EMBL/GenBank/DDBJ whole genome shotgun (WGS) entry which is preliminary data.</text>
</comment>
<name>A0A0J5P466_9PAST</name>
<feature type="coiled-coil region" evidence="1">
    <location>
        <begin position="53"/>
        <end position="102"/>
    </location>
</feature>
<evidence type="ECO:0000256" key="2">
    <source>
        <dbReference type="SAM" id="MobiDB-lite"/>
    </source>
</evidence>
<reference evidence="4 5" key="1">
    <citation type="submission" date="2014-12" db="EMBL/GenBank/DDBJ databases">
        <title>Reclassification of Actinobacillus muris as Muribacter muris.</title>
        <authorList>
            <person name="Christensen H."/>
            <person name="Nicklas W."/>
            <person name="Bisgaard M."/>
        </authorList>
    </citation>
    <scope>NUCLEOTIDE SEQUENCE [LARGE SCALE GENOMIC DNA]</scope>
    <source>
        <strain evidence="4 5">Ackerman80-443D</strain>
    </source>
</reference>
<evidence type="ECO:0008006" key="6">
    <source>
        <dbReference type="Google" id="ProtNLM"/>
    </source>
</evidence>
<keyword evidence="3" id="KW-0812">Transmembrane</keyword>
<keyword evidence="1" id="KW-0175">Coiled coil</keyword>
<accession>A0A0J5P466</accession>
<dbReference type="STRING" id="67855.RO21_11570"/>
<dbReference type="Proteomes" id="UP000036270">
    <property type="component" value="Unassembled WGS sequence"/>
</dbReference>
<dbReference type="EMBL" id="JWIZ01000100">
    <property type="protein sequence ID" value="KMK50475.1"/>
    <property type="molecule type" value="Genomic_DNA"/>
</dbReference>
<feature type="region of interest" description="Disordered" evidence="2">
    <location>
        <begin position="118"/>
        <end position="151"/>
    </location>
</feature>
<feature type="transmembrane region" description="Helical" evidence="3">
    <location>
        <begin position="6"/>
        <end position="30"/>
    </location>
</feature>
<proteinExistence type="predicted"/>
<dbReference type="PATRIC" id="fig|67855.3.peg.59"/>
<evidence type="ECO:0000256" key="1">
    <source>
        <dbReference type="SAM" id="Coils"/>
    </source>
</evidence>
<keyword evidence="3" id="KW-1133">Transmembrane helix</keyword>
<evidence type="ECO:0000256" key="3">
    <source>
        <dbReference type="SAM" id="Phobius"/>
    </source>
</evidence>
<evidence type="ECO:0000313" key="5">
    <source>
        <dbReference type="Proteomes" id="UP000036270"/>
    </source>
</evidence>